<dbReference type="SUPFAM" id="SSF52374">
    <property type="entry name" value="Nucleotidylyl transferase"/>
    <property type="match status" value="1"/>
</dbReference>
<evidence type="ECO:0000256" key="3">
    <source>
        <dbReference type="ARBA" id="ARBA00022840"/>
    </source>
</evidence>
<dbReference type="PANTHER" id="PTHR10890">
    <property type="entry name" value="CYSTEINYL-TRNA SYNTHETASE"/>
    <property type="match status" value="1"/>
</dbReference>
<dbReference type="AlphaFoldDB" id="A0A383B6Q0"/>
<dbReference type="GO" id="GO:0005829">
    <property type="term" value="C:cytosol"/>
    <property type="evidence" value="ECO:0007669"/>
    <property type="project" value="TreeGrafter"/>
</dbReference>
<evidence type="ECO:0000256" key="1">
    <source>
        <dbReference type="ARBA" id="ARBA00022598"/>
    </source>
</evidence>
<accession>A0A383B6Q0</accession>
<keyword evidence="2" id="KW-0547">Nucleotide-binding</keyword>
<dbReference type="PANTHER" id="PTHR10890:SF3">
    <property type="entry name" value="CYSTEINE--TRNA LIGASE, CYTOPLASMIC"/>
    <property type="match status" value="1"/>
</dbReference>
<dbReference type="GO" id="GO:0006423">
    <property type="term" value="P:cysteinyl-tRNA aminoacylation"/>
    <property type="evidence" value="ECO:0007669"/>
    <property type="project" value="TreeGrafter"/>
</dbReference>
<gene>
    <name evidence="5" type="ORF">METZ01_LOCUS468367</name>
</gene>
<protein>
    <recommendedName>
        <fullName evidence="4">tRNA synthetases class I catalytic domain-containing protein</fullName>
    </recommendedName>
</protein>
<dbReference type="InterPro" id="IPR032678">
    <property type="entry name" value="tRNA-synt_1_cat_dom"/>
</dbReference>
<keyword evidence="1" id="KW-0436">Ligase</keyword>
<evidence type="ECO:0000259" key="4">
    <source>
        <dbReference type="Pfam" id="PF01406"/>
    </source>
</evidence>
<dbReference type="Gene3D" id="3.40.50.620">
    <property type="entry name" value="HUPs"/>
    <property type="match status" value="1"/>
</dbReference>
<dbReference type="InterPro" id="IPR024909">
    <property type="entry name" value="Cys-tRNA/MSH_ligase"/>
</dbReference>
<proteinExistence type="predicted"/>
<dbReference type="GO" id="GO:0004817">
    <property type="term" value="F:cysteine-tRNA ligase activity"/>
    <property type="evidence" value="ECO:0007669"/>
    <property type="project" value="TreeGrafter"/>
</dbReference>
<dbReference type="Pfam" id="PF01406">
    <property type="entry name" value="tRNA-synt_1e"/>
    <property type="match status" value="1"/>
</dbReference>
<feature type="domain" description="tRNA synthetases class I catalytic" evidence="4">
    <location>
        <begin position="18"/>
        <end position="59"/>
    </location>
</feature>
<sequence length="66" mass="7566">MNKDIYLTNSFGNKKEKFVPINKNKIGMYVCGPTVYDDPHIGNARPLVVFDILYKVLKCKFGQKNV</sequence>
<dbReference type="InterPro" id="IPR014729">
    <property type="entry name" value="Rossmann-like_a/b/a_fold"/>
</dbReference>
<feature type="non-terminal residue" evidence="5">
    <location>
        <position position="66"/>
    </location>
</feature>
<organism evidence="5">
    <name type="scientific">marine metagenome</name>
    <dbReference type="NCBI Taxonomy" id="408172"/>
    <lineage>
        <taxon>unclassified sequences</taxon>
        <taxon>metagenomes</taxon>
        <taxon>ecological metagenomes</taxon>
    </lineage>
</organism>
<name>A0A383B6Q0_9ZZZZ</name>
<reference evidence="5" key="1">
    <citation type="submission" date="2018-05" db="EMBL/GenBank/DDBJ databases">
        <authorList>
            <person name="Lanie J.A."/>
            <person name="Ng W.-L."/>
            <person name="Kazmierczak K.M."/>
            <person name="Andrzejewski T.M."/>
            <person name="Davidsen T.M."/>
            <person name="Wayne K.J."/>
            <person name="Tettelin H."/>
            <person name="Glass J.I."/>
            <person name="Rusch D."/>
            <person name="Podicherti R."/>
            <person name="Tsui H.-C.T."/>
            <person name="Winkler M.E."/>
        </authorList>
    </citation>
    <scope>NUCLEOTIDE SEQUENCE</scope>
</reference>
<dbReference type="GO" id="GO:0005524">
    <property type="term" value="F:ATP binding"/>
    <property type="evidence" value="ECO:0007669"/>
    <property type="project" value="UniProtKB-KW"/>
</dbReference>
<keyword evidence="3" id="KW-0067">ATP-binding</keyword>
<dbReference type="EMBL" id="UINC01197832">
    <property type="protein sequence ID" value="SVE15513.1"/>
    <property type="molecule type" value="Genomic_DNA"/>
</dbReference>
<evidence type="ECO:0000313" key="5">
    <source>
        <dbReference type="EMBL" id="SVE15513.1"/>
    </source>
</evidence>
<evidence type="ECO:0000256" key="2">
    <source>
        <dbReference type="ARBA" id="ARBA00022741"/>
    </source>
</evidence>